<evidence type="ECO:0000256" key="1">
    <source>
        <dbReference type="SAM" id="MobiDB-lite"/>
    </source>
</evidence>
<evidence type="ECO:0000313" key="2">
    <source>
        <dbReference type="EMBL" id="GMN36406.1"/>
    </source>
</evidence>
<evidence type="ECO:0000313" key="3">
    <source>
        <dbReference type="Proteomes" id="UP001187192"/>
    </source>
</evidence>
<feature type="region of interest" description="Disordered" evidence="1">
    <location>
        <begin position="30"/>
        <end position="72"/>
    </location>
</feature>
<accession>A0AA88A364</accession>
<gene>
    <name evidence="2" type="ORF">TIFTF001_005980</name>
</gene>
<organism evidence="2 3">
    <name type="scientific">Ficus carica</name>
    <name type="common">Common fig</name>
    <dbReference type="NCBI Taxonomy" id="3494"/>
    <lineage>
        <taxon>Eukaryota</taxon>
        <taxon>Viridiplantae</taxon>
        <taxon>Streptophyta</taxon>
        <taxon>Embryophyta</taxon>
        <taxon>Tracheophyta</taxon>
        <taxon>Spermatophyta</taxon>
        <taxon>Magnoliopsida</taxon>
        <taxon>eudicotyledons</taxon>
        <taxon>Gunneridae</taxon>
        <taxon>Pentapetalae</taxon>
        <taxon>rosids</taxon>
        <taxon>fabids</taxon>
        <taxon>Rosales</taxon>
        <taxon>Moraceae</taxon>
        <taxon>Ficeae</taxon>
        <taxon>Ficus</taxon>
    </lineage>
</organism>
<dbReference type="Proteomes" id="UP001187192">
    <property type="component" value="Unassembled WGS sequence"/>
</dbReference>
<protein>
    <submittedName>
        <fullName evidence="2">Uncharacterized protein</fullName>
    </submittedName>
</protein>
<name>A0AA88A364_FICCA</name>
<reference evidence="2" key="1">
    <citation type="submission" date="2023-07" db="EMBL/GenBank/DDBJ databases">
        <title>draft genome sequence of fig (Ficus carica).</title>
        <authorList>
            <person name="Takahashi T."/>
            <person name="Nishimura K."/>
        </authorList>
    </citation>
    <scope>NUCLEOTIDE SEQUENCE</scope>
</reference>
<feature type="compositionally biased region" description="Acidic residues" evidence="1">
    <location>
        <begin position="46"/>
        <end position="62"/>
    </location>
</feature>
<comment type="caution">
    <text evidence="2">The sequence shown here is derived from an EMBL/GenBank/DDBJ whole genome shotgun (WGS) entry which is preliminary data.</text>
</comment>
<keyword evidence="3" id="KW-1185">Reference proteome</keyword>
<feature type="region of interest" description="Disordered" evidence="1">
    <location>
        <begin position="135"/>
        <end position="161"/>
    </location>
</feature>
<dbReference type="EMBL" id="BTGU01000006">
    <property type="protein sequence ID" value="GMN36406.1"/>
    <property type="molecule type" value="Genomic_DNA"/>
</dbReference>
<dbReference type="AlphaFoldDB" id="A0AA88A364"/>
<proteinExistence type="predicted"/>
<sequence>MAHQTGRTGRSRRGLNDDNRLRYAFDAGFLSSGAHPHDSPQATDLDVGDSDDPPSSDSEPESSDASNGMSTRLTGLAASLRVLSDSLLRTERAEAEMAKTREALRLQSERRRVESEAEMTQMLLQTELQIASLVSRRNPSRKRKRVKEEEDETPPQVSQREGSLLLSLLQCSLLFS</sequence>